<proteinExistence type="predicted"/>
<feature type="compositionally biased region" description="Low complexity" evidence="1">
    <location>
        <begin position="356"/>
        <end position="366"/>
    </location>
</feature>
<dbReference type="InterPro" id="IPR051189">
    <property type="entry name" value="Splicing_assoc_domain"/>
</dbReference>
<dbReference type="GO" id="GO:0003676">
    <property type="term" value="F:nucleic acid binding"/>
    <property type="evidence" value="ECO:0007669"/>
    <property type="project" value="InterPro"/>
</dbReference>
<dbReference type="STRING" id="4955.A0A1G4MJE1"/>
<dbReference type="Pfam" id="PF01585">
    <property type="entry name" value="G-patch"/>
    <property type="match status" value="1"/>
</dbReference>
<dbReference type="SMART" id="SM00443">
    <property type="entry name" value="G_patch"/>
    <property type="match status" value="1"/>
</dbReference>
<accession>A0A1G4MJE1</accession>
<evidence type="ECO:0000259" key="2">
    <source>
        <dbReference type="PROSITE" id="PS50174"/>
    </source>
</evidence>
<dbReference type="Proteomes" id="UP000190831">
    <property type="component" value="Chromosome H"/>
</dbReference>
<feature type="region of interest" description="Disordered" evidence="1">
    <location>
        <begin position="1"/>
        <end position="33"/>
    </location>
</feature>
<dbReference type="PANTHER" id="PTHR14195">
    <property type="entry name" value="G PATCH DOMAIN CONTAINING PROTEIN 2"/>
    <property type="match status" value="1"/>
</dbReference>
<feature type="region of interest" description="Disordered" evidence="1">
    <location>
        <begin position="351"/>
        <end position="372"/>
    </location>
</feature>
<evidence type="ECO:0000313" key="4">
    <source>
        <dbReference type="Proteomes" id="UP000190831"/>
    </source>
</evidence>
<feature type="region of interest" description="Disordered" evidence="1">
    <location>
        <begin position="132"/>
        <end position="152"/>
    </location>
</feature>
<dbReference type="PROSITE" id="PS50174">
    <property type="entry name" value="G_PATCH"/>
    <property type="match status" value="1"/>
</dbReference>
<feature type="domain" description="G-patch" evidence="2">
    <location>
        <begin position="720"/>
        <end position="765"/>
    </location>
</feature>
<evidence type="ECO:0000256" key="1">
    <source>
        <dbReference type="SAM" id="MobiDB-lite"/>
    </source>
</evidence>
<gene>
    <name evidence="3" type="ORF">LAFE_0H02410G</name>
</gene>
<dbReference type="OrthoDB" id="21470at2759"/>
<dbReference type="AlphaFoldDB" id="A0A1G4MJE1"/>
<feature type="compositionally biased region" description="Basic residues" evidence="1">
    <location>
        <begin position="1"/>
        <end position="26"/>
    </location>
</feature>
<sequence length="765" mass="87257">MAKRHSHYRSRGTSRRSGRGRFRGKAKFGSNNKRSTEFNINTLHVGGGDLSNPHMMEDYYFGHDYKQDSMRMGGFRPGKAQNNIDKSESSLPLRKRPVIFIKAVEIYDPSHDLIEKLRAKTFKISDARDETLFNDTDSEGTPEGVQNESKLEHHDSISIHERADDAAELEYIEGNVMNPKPESILFTSTMEENKKFMMSEVPDEKLFFVDEEPDREPSHIRTVSVKDDPCTKPRSSNVNFENSITIGKTELHLAQDGDGEVFVSLPKGKTHPFHHADSDVELDQIDVEVSDDDGFNYGNELHNARELDTEDEFHDNDDDSEENIMEMHWKSEGKGSQEMSPTISTNIKNLTLSDVSTTSEQSSQETSDAEKAPEFGFMEEDFTINISEITVTNIRLGATENSYYMGSFRFFGDHEYRWVDHDDLVEFVMELGLPEHRVRPYLDFVVNSIIPAESEEDKLEKRIAKEVAVLDDSDEDEDENSDIEVNYSDGEVFQHEVITEDMREGLDDLISYSAKYDKVRDQFFETKSITTAGRGNKRKLLFDDQLDLDADLRNVLQDKFNTRKEKKANKKKNKEDFISEANKESDDLFLKYPYGFHVQNIKDEFELFLSRNKPTMAFPPLDPHGNKTITKFAAAYFMKTKKAGKGGKTHVIVEKVKKTKWSTPSYGYIDQLTRQRPFFMRIDVRKPMEERIASEKVVVKGKFRVKEGGLVGENAPAIGSENIGRRMLEKLGWSSGQGLGAHGNKGISEPILAKVKISKSGLRHS</sequence>
<dbReference type="InterPro" id="IPR000467">
    <property type="entry name" value="G_patch_dom"/>
</dbReference>
<reference evidence="3 4" key="1">
    <citation type="submission" date="2016-03" db="EMBL/GenBank/DDBJ databases">
        <authorList>
            <person name="Devillers H."/>
        </authorList>
    </citation>
    <scope>NUCLEOTIDE SEQUENCE [LARGE SCALE GENOMIC DNA]</scope>
    <source>
        <strain evidence="3">CBS 6772</strain>
    </source>
</reference>
<organism evidence="3 4">
    <name type="scientific">Lachancea fermentati</name>
    <name type="common">Zygosaccharomyces fermentati</name>
    <dbReference type="NCBI Taxonomy" id="4955"/>
    <lineage>
        <taxon>Eukaryota</taxon>
        <taxon>Fungi</taxon>
        <taxon>Dikarya</taxon>
        <taxon>Ascomycota</taxon>
        <taxon>Saccharomycotina</taxon>
        <taxon>Saccharomycetes</taxon>
        <taxon>Saccharomycetales</taxon>
        <taxon>Saccharomycetaceae</taxon>
        <taxon>Lachancea</taxon>
    </lineage>
</organism>
<name>A0A1G4MJE1_LACFM</name>
<protein>
    <submittedName>
        <fullName evidence="3">LAFE_0H02410g1_1</fullName>
    </submittedName>
</protein>
<evidence type="ECO:0000313" key="3">
    <source>
        <dbReference type="EMBL" id="SCW03941.1"/>
    </source>
</evidence>
<keyword evidence="4" id="KW-1185">Reference proteome</keyword>
<dbReference type="EMBL" id="LT598491">
    <property type="protein sequence ID" value="SCW03941.1"/>
    <property type="molecule type" value="Genomic_DNA"/>
</dbReference>